<feature type="signal peptide" evidence="2">
    <location>
        <begin position="1"/>
        <end position="22"/>
    </location>
</feature>
<dbReference type="STRING" id="282683.SAMN04488105_102422"/>
<organism evidence="3 4">
    <name type="scientific">Salipiger thiooxidans</name>
    <dbReference type="NCBI Taxonomy" id="282683"/>
    <lineage>
        <taxon>Bacteria</taxon>
        <taxon>Pseudomonadati</taxon>
        <taxon>Pseudomonadota</taxon>
        <taxon>Alphaproteobacteria</taxon>
        <taxon>Rhodobacterales</taxon>
        <taxon>Roseobacteraceae</taxon>
        <taxon>Salipiger</taxon>
    </lineage>
</organism>
<dbReference type="Proteomes" id="UP000198994">
    <property type="component" value="Unassembled WGS sequence"/>
</dbReference>
<dbReference type="RefSeq" id="WP_165617021.1">
    <property type="nucleotide sequence ID" value="NZ_FNAV01000002.1"/>
</dbReference>
<feature type="region of interest" description="Disordered" evidence="1">
    <location>
        <begin position="76"/>
        <end position="107"/>
    </location>
</feature>
<evidence type="ECO:0000256" key="1">
    <source>
        <dbReference type="SAM" id="MobiDB-lite"/>
    </source>
</evidence>
<evidence type="ECO:0000313" key="4">
    <source>
        <dbReference type="Proteomes" id="UP000198994"/>
    </source>
</evidence>
<feature type="compositionally biased region" description="Basic and acidic residues" evidence="1">
    <location>
        <begin position="79"/>
        <end position="92"/>
    </location>
</feature>
<evidence type="ECO:0000256" key="2">
    <source>
        <dbReference type="SAM" id="SignalP"/>
    </source>
</evidence>
<proteinExistence type="predicted"/>
<sequence>MRALTVFAAAAALAISASQALARNDAHTGDATADLSRQPLIQACPAANDCPAGPQPVMVGGVISCGFPTAGPYSTPSDHALRAGRGSDRGDLPRACAPEGEKGVVST</sequence>
<keyword evidence="4" id="KW-1185">Reference proteome</keyword>
<dbReference type="EMBL" id="FNAV01000002">
    <property type="protein sequence ID" value="SDE31289.1"/>
    <property type="molecule type" value="Genomic_DNA"/>
</dbReference>
<gene>
    <name evidence="3" type="ORF">SAMN04488105_102422</name>
</gene>
<evidence type="ECO:0000313" key="3">
    <source>
        <dbReference type="EMBL" id="SDE31289.1"/>
    </source>
</evidence>
<keyword evidence="2" id="KW-0732">Signal</keyword>
<dbReference type="AlphaFoldDB" id="A0A1G7BWB0"/>
<reference evidence="4" key="1">
    <citation type="submission" date="2016-10" db="EMBL/GenBank/DDBJ databases">
        <authorList>
            <person name="Varghese N."/>
            <person name="Submissions S."/>
        </authorList>
    </citation>
    <scope>NUCLEOTIDE SEQUENCE [LARGE SCALE GENOMIC DNA]</scope>
    <source>
        <strain evidence="4">DSM 10146</strain>
    </source>
</reference>
<protein>
    <submittedName>
        <fullName evidence="3">Uncharacterized protein</fullName>
    </submittedName>
</protein>
<name>A0A1G7BWB0_9RHOB</name>
<accession>A0A1G7BWB0</accession>
<feature type="chain" id="PRO_5011477876" evidence="2">
    <location>
        <begin position="23"/>
        <end position="107"/>
    </location>
</feature>